<evidence type="ECO:0000259" key="1">
    <source>
        <dbReference type="Pfam" id="PF13649"/>
    </source>
</evidence>
<dbReference type="InterPro" id="IPR041698">
    <property type="entry name" value="Methyltransf_25"/>
</dbReference>
<sequence length="208" mass="22583">MTQPAPFAERLKKRPNLRDEARFIKSWIDKPLITGAVSPSGKALADMMAAPIDPEVEGQVLEIGPGTGPVTEALIRRGVDESRLVLLEFNPGFVDLLRQRFPRATIVQGDAYDVIGLTQNVLTGPVAGIVSSLPLLTKPVPRRAKFLNDCFALAAPGAPFCQFTYMVAPPIPLFAIGDAEASGSPLIWRNVPPARVWTYRLPAATDRE</sequence>
<dbReference type="AlphaFoldDB" id="A0A6S6R085"/>
<dbReference type="KEGG" id="tso:IZ6_31230"/>
<dbReference type="Pfam" id="PF13649">
    <property type="entry name" value="Methyltransf_25"/>
    <property type="match status" value="1"/>
</dbReference>
<reference evidence="2 3" key="1">
    <citation type="submission" date="2020-08" db="EMBL/GenBank/DDBJ databases">
        <title>Genome sequence of Rhizobiales bacterium strain IZ6.</title>
        <authorList>
            <person name="Nakai R."/>
            <person name="Naganuma T."/>
        </authorList>
    </citation>
    <scope>NUCLEOTIDE SEQUENCE [LARGE SCALE GENOMIC DNA]</scope>
    <source>
        <strain evidence="2 3">IZ6</strain>
    </source>
</reference>
<dbReference type="InterPro" id="IPR029063">
    <property type="entry name" value="SAM-dependent_MTases_sf"/>
</dbReference>
<name>A0A6S6R085_9HYPH</name>
<proteinExistence type="predicted"/>
<dbReference type="CDD" id="cd02440">
    <property type="entry name" value="AdoMet_MTases"/>
    <property type="match status" value="1"/>
</dbReference>
<dbReference type="Gene3D" id="3.40.50.150">
    <property type="entry name" value="Vaccinia Virus protein VP39"/>
    <property type="match status" value="1"/>
</dbReference>
<dbReference type="SUPFAM" id="SSF53335">
    <property type="entry name" value="S-adenosyl-L-methionine-dependent methyltransferases"/>
    <property type="match status" value="1"/>
</dbReference>
<dbReference type="EMBL" id="AP023361">
    <property type="protein sequence ID" value="BCJ92388.1"/>
    <property type="molecule type" value="Genomic_DNA"/>
</dbReference>
<evidence type="ECO:0000313" key="3">
    <source>
        <dbReference type="Proteomes" id="UP000515317"/>
    </source>
</evidence>
<protein>
    <submittedName>
        <fullName evidence="2">Methyltransferase</fullName>
    </submittedName>
</protein>
<organism evidence="2 3">
    <name type="scientific">Terrihabitans soli</name>
    <dbReference type="NCBI Taxonomy" id="708113"/>
    <lineage>
        <taxon>Bacteria</taxon>
        <taxon>Pseudomonadati</taxon>
        <taxon>Pseudomonadota</taxon>
        <taxon>Alphaproteobacteria</taxon>
        <taxon>Hyphomicrobiales</taxon>
        <taxon>Terrihabitans</taxon>
    </lineage>
</organism>
<gene>
    <name evidence="2" type="primary">pmtA</name>
    <name evidence="2" type="ORF">IZ6_31230</name>
</gene>
<keyword evidence="2" id="KW-0808">Transferase</keyword>
<accession>A0A6S6R085</accession>
<keyword evidence="3" id="KW-1185">Reference proteome</keyword>
<evidence type="ECO:0000313" key="2">
    <source>
        <dbReference type="EMBL" id="BCJ92388.1"/>
    </source>
</evidence>
<keyword evidence="2" id="KW-0489">Methyltransferase</keyword>
<dbReference type="Proteomes" id="UP000515317">
    <property type="component" value="Chromosome"/>
</dbReference>
<dbReference type="GO" id="GO:0008168">
    <property type="term" value="F:methyltransferase activity"/>
    <property type="evidence" value="ECO:0007669"/>
    <property type="project" value="UniProtKB-KW"/>
</dbReference>
<dbReference type="RefSeq" id="WP_222875958.1">
    <property type="nucleotide sequence ID" value="NZ_AP023361.1"/>
</dbReference>
<feature type="domain" description="Methyltransferase" evidence="1">
    <location>
        <begin position="60"/>
        <end position="157"/>
    </location>
</feature>
<dbReference type="GO" id="GO:0032259">
    <property type="term" value="P:methylation"/>
    <property type="evidence" value="ECO:0007669"/>
    <property type="project" value="UniProtKB-KW"/>
</dbReference>